<proteinExistence type="predicted"/>
<organism evidence="1 2">
    <name type="scientific">Oldenlandia corymbosa var. corymbosa</name>
    <dbReference type="NCBI Taxonomy" id="529605"/>
    <lineage>
        <taxon>Eukaryota</taxon>
        <taxon>Viridiplantae</taxon>
        <taxon>Streptophyta</taxon>
        <taxon>Embryophyta</taxon>
        <taxon>Tracheophyta</taxon>
        <taxon>Spermatophyta</taxon>
        <taxon>Magnoliopsida</taxon>
        <taxon>eudicotyledons</taxon>
        <taxon>Gunneridae</taxon>
        <taxon>Pentapetalae</taxon>
        <taxon>asterids</taxon>
        <taxon>lamiids</taxon>
        <taxon>Gentianales</taxon>
        <taxon>Rubiaceae</taxon>
        <taxon>Rubioideae</taxon>
        <taxon>Spermacoceae</taxon>
        <taxon>Hedyotis-Oldenlandia complex</taxon>
        <taxon>Oldenlandia</taxon>
    </lineage>
</organism>
<dbReference type="SUPFAM" id="SSF54529">
    <property type="entry name" value="Mitochondrial glycoprotein MAM33-like"/>
    <property type="match status" value="1"/>
</dbReference>
<dbReference type="GO" id="GO:0005759">
    <property type="term" value="C:mitochondrial matrix"/>
    <property type="evidence" value="ECO:0007669"/>
    <property type="project" value="InterPro"/>
</dbReference>
<dbReference type="PANTHER" id="PTHR10826:SF40">
    <property type="entry name" value="MITOCHONDRIAL GLYCOPROTEIN FAMILY PROTEIN"/>
    <property type="match status" value="1"/>
</dbReference>
<keyword evidence="2" id="KW-1185">Reference proteome</keyword>
<evidence type="ECO:0000313" key="1">
    <source>
        <dbReference type="EMBL" id="CAI9098302.1"/>
    </source>
</evidence>
<protein>
    <submittedName>
        <fullName evidence="1">OLC1v1034923C1</fullName>
    </submittedName>
</protein>
<evidence type="ECO:0000313" key="2">
    <source>
        <dbReference type="Proteomes" id="UP001161247"/>
    </source>
</evidence>
<dbReference type="Proteomes" id="UP001161247">
    <property type="component" value="Chromosome 3"/>
</dbReference>
<dbReference type="AlphaFoldDB" id="A0AAV1CSC9"/>
<reference evidence="1" key="1">
    <citation type="submission" date="2023-03" db="EMBL/GenBank/DDBJ databases">
        <authorList>
            <person name="Julca I."/>
        </authorList>
    </citation>
    <scope>NUCLEOTIDE SEQUENCE</scope>
</reference>
<accession>A0AAV1CSC9</accession>
<gene>
    <name evidence="1" type="ORF">OLC1_LOCUS8548</name>
</gene>
<dbReference type="Pfam" id="PF02330">
    <property type="entry name" value="MAM33"/>
    <property type="match status" value="1"/>
</dbReference>
<sequence length="160" mass="18099">MKAAEVPEDFPFTIQDLPGWRTVVLERKFQGENVTVLVDIPTSAADHTHDDNADKEPSVPWAIIASKEKGSLLHVKGRFFPGRISVEELLVNKIGDSDNGVRYAGPNFLKLDESVQHAIYDYLEARGMTSNTADFVIHYMLGKDANEYLRWLRKLKVLIE</sequence>
<dbReference type="InterPro" id="IPR003428">
    <property type="entry name" value="MAM33"/>
</dbReference>
<dbReference type="Gene3D" id="3.10.280.10">
    <property type="entry name" value="Mitochondrial glycoprotein"/>
    <property type="match status" value="1"/>
</dbReference>
<dbReference type="InterPro" id="IPR036561">
    <property type="entry name" value="MAM33_sf"/>
</dbReference>
<dbReference type="EMBL" id="OX459120">
    <property type="protein sequence ID" value="CAI9098302.1"/>
    <property type="molecule type" value="Genomic_DNA"/>
</dbReference>
<dbReference type="PANTHER" id="PTHR10826">
    <property type="entry name" value="COMPLEMENT COMPONENT 1"/>
    <property type="match status" value="1"/>
</dbReference>
<name>A0AAV1CSC9_OLDCO</name>